<dbReference type="PANTHER" id="PTHR43757:SF2">
    <property type="entry name" value="AMINOMETHYLTRANSFERASE, MITOCHONDRIAL"/>
    <property type="match status" value="1"/>
</dbReference>
<dbReference type="PRINTS" id="PR00411">
    <property type="entry name" value="PNDRDTASEI"/>
</dbReference>
<comment type="similarity">
    <text evidence="1">Belongs to the GcvT family.</text>
</comment>
<dbReference type="Pfam" id="PF07992">
    <property type="entry name" value="Pyr_redox_2"/>
    <property type="match status" value="1"/>
</dbReference>
<dbReference type="GO" id="GO:0008115">
    <property type="term" value="F:sarcosine oxidase activity"/>
    <property type="evidence" value="ECO:0007669"/>
    <property type="project" value="UniProtKB-EC"/>
</dbReference>
<dbReference type="InterPro" id="IPR041117">
    <property type="entry name" value="SoxA_A3"/>
</dbReference>
<keyword evidence="9" id="KW-1185">Reference proteome</keyword>
<proteinExistence type="inferred from homology"/>
<sequence length="976" mass="103294">MSVFRTAGGDAIDRSRTISFSFDGTRIEGHPGDTIASALLANGVHLMGRSFKYHRPRGVLGAGTEEPNALVGVTRGPGRFEPNQRATLVPITDGMVVESQNRSPSLARDIGAVNDLLSAFIPAGFYYKTFMWPRSFWAKVYEPVIRRAAGLGRPPEVTDPDRYAQRWAHCETLVVGAGPAGLAAALAAADAGGRVILCDEGETIGGRLRDMPRATIDGLTAGKWIVQARTRLENAGVRLLTRTTAYHYGIGNLVTLAQRCTDAGGARTRERQWMVRAGRVIIAIGSIERPIVFPNNDRPGVMLASAAAGFLHRYGVLVGRHIVIATQHDSAYRTAIDLAGAGAAVTLVDRRARPAADLGEACSAAGVTVITGHIPIDTRGRLRVSKVAIAPAPDAAHRWLPCDALLMAGGWTPSVHLHSQSGGKVAWDAQSAAFLPGTTLAAQVSAGTCRGRVTLADCLADGWTAGGGNGASAPAADDRTDTGMSPAEPDAHPEGARRKAFVDFQNDVTAKDIRLAVREGFRSVEHLKRYTTNGMATDQGRTSNINALAIAAQAMGQTIPGTGLTTFRAPYSPTTFGTMTGFTRGRLFDPVRTTPMHARAVAAGAVFEDVGQWKRARFFPRPGEDMHAATARECISVREAVGLFDASTLGKIEVVGPDAAAFLDLLYAGRLSTLAVGRCRYALMLREDGFIADDGVIARLATDRFHVTTTSGGAASVLNVMEDFRQTEWPDLRVWLTSTTEQWAVAGVTGPRARNVLAALVEGVDLSSDAFPHMAVRQGRIAGVPVRIFRVSFTGETGYEINVPARHALPVWDAVAAAVAAAGGGLYGTEAAHVLRAEKGYIIVGQETDGTATPDDVGLGKMVAATKPDFVGKRSLMRAAMRDPDRKQLVALLTADRSLLDEGTQVVDPASPRQSLGHVSSTYPSVTLGRPFALAMVHGGRSLLGTKLAVATAAGPVAVDVVDPVLYDPSGARLDV</sequence>
<dbReference type="SUPFAM" id="SSF51905">
    <property type="entry name" value="FAD/NAD(P)-binding domain"/>
    <property type="match status" value="1"/>
</dbReference>
<dbReference type="InterPro" id="IPR041854">
    <property type="entry name" value="BFD-like_2Fe2S-bd_dom_sf"/>
</dbReference>
<dbReference type="EC" id="1.5.3.1" evidence="8"/>
<feature type="domain" description="SoxA A3" evidence="7">
    <location>
        <begin position="498"/>
        <end position="579"/>
    </location>
</feature>
<dbReference type="PANTHER" id="PTHR43757">
    <property type="entry name" value="AMINOMETHYLTRANSFERASE"/>
    <property type="match status" value="1"/>
</dbReference>
<dbReference type="InterPro" id="IPR042204">
    <property type="entry name" value="2Fe-2S-bd_N"/>
</dbReference>
<evidence type="ECO:0000256" key="2">
    <source>
        <dbReference type="ARBA" id="ARBA00023002"/>
    </source>
</evidence>
<keyword evidence="2 8" id="KW-0560">Oxidoreductase</keyword>
<dbReference type="RefSeq" id="WP_183987337.1">
    <property type="nucleotide sequence ID" value="NZ_JACIEV010000018.1"/>
</dbReference>
<dbReference type="Pfam" id="PF08669">
    <property type="entry name" value="GCV_T_C"/>
    <property type="match status" value="1"/>
</dbReference>
<protein>
    <submittedName>
        <fullName evidence="8">Sarcosine oxidase subunit alpha</fullName>
        <ecNumber evidence="8">1.5.3.1</ecNumber>
    </submittedName>
</protein>
<dbReference type="NCBIfam" id="TIGR01372">
    <property type="entry name" value="soxA"/>
    <property type="match status" value="1"/>
</dbReference>
<evidence type="ECO:0000313" key="8">
    <source>
        <dbReference type="EMBL" id="MBB4155657.1"/>
    </source>
</evidence>
<feature type="domain" description="GCVT N-terminal" evidence="4">
    <location>
        <begin position="596"/>
        <end position="867"/>
    </location>
</feature>
<gene>
    <name evidence="8" type="ORF">GGQ80_003582</name>
</gene>
<dbReference type="InterPro" id="IPR006222">
    <property type="entry name" value="GCVT_N"/>
</dbReference>
<evidence type="ECO:0000256" key="3">
    <source>
        <dbReference type="SAM" id="MobiDB-lite"/>
    </source>
</evidence>
<comment type="caution">
    <text evidence="8">The sequence shown here is derived from an EMBL/GenBank/DDBJ whole genome shotgun (WGS) entry which is preliminary data.</text>
</comment>
<dbReference type="InterPro" id="IPR028896">
    <property type="entry name" value="GcvT/YgfZ/DmdA"/>
</dbReference>
<name>A0A840FIX7_9SPHN</name>
<evidence type="ECO:0000256" key="1">
    <source>
        <dbReference type="ARBA" id="ARBA00008609"/>
    </source>
</evidence>
<dbReference type="InterPro" id="IPR029043">
    <property type="entry name" value="GcvT/YgfZ_C"/>
</dbReference>
<dbReference type="InterPro" id="IPR023753">
    <property type="entry name" value="FAD/NAD-binding_dom"/>
</dbReference>
<dbReference type="GO" id="GO:0046653">
    <property type="term" value="P:tetrahydrofolate metabolic process"/>
    <property type="evidence" value="ECO:0007669"/>
    <property type="project" value="InterPro"/>
</dbReference>
<dbReference type="Gene3D" id="1.10.10.1100">
    <property type="entry name" value="BFD-like [2Fe-2S]-binding domain"/>
    <property type="match status" value="1"/>
</dbReference>
<dbReference type="InterPro" id="IPR006277">
    <property type="entry name" value="Sarcosine_oxidase_asu"/>
</dbReference>
<organism evidence="8 9">
    <name type="scientific">Sphingomonas jinjuensis</name>
    <dbReference type="NCBI Taxonomy" id="535907"/>
    <lineage>
        <taxon>Bacteria</taxon>
        <taxon>Pseudomonadati</taxon>
        <taxon>Pseudomonadota</taxon>
        <taxon>Alphaproteobacteria</taxon>
        <taxon>Sphingomonadales</taxon>
        <taxon>Sphingomonadaceae</taxon>
        <taxon>Sphingomonas</taxon>
    </lineage>
</organism>
<dbReference type="Pfam" id="PF17806">
    <property type="entry name" value="SO_alpha_A3"/>
    <property type="match status" value="1"/>
</dbReference>
<feature type="domain" description="Aminomethyltransferase C-terminal" evidence="6">
    <location>
        <begin position="887"/>
        <end position="968"/>
    </location>
</feature>
<feature type="domain" description="FAD/NAD(P)-binding" evidence="5">
    <location>
        <begin position="173"/>
        <end position="425"/>
    </location>
</feature>
<reference evidence="8 9" key="1">
    <citation type="submission" date="2020-08" db="EMBL/GenBank/DDBJ databases">
        <title>Genomic Encyclopedia of Type Strains, Phase IV (KMG-IV): sequencing the most valuable type-strain genomes for metagenomic binning, comparative biology and taxonomic classification.</title>
        <authorList>
            <person name="Goeker M."/>
        </authorList>
    </citation>
    <scope>NUCLEOTIDE SEQUENCE [LARGE SCALE GENOMIC DNA]</scope>
    <source>
        <strain evidence="8 9">YC6723</strain>
    </source>
</reference>
<evidence type="ECO:0000259" key="7">
    <source>
        <dbReference type="Pfam" id="PF17806"/>
    </source>
</evidence>
<dbReference type="PRINTS" id="PR00368">
    <property type="entry name" value="FADPNR"/>
</dbReference>
<dbReference type="InterPro" id="IPR036188">
    <property type="entry name" value="FAD/NAD-bd_sf"/>
</dbReference>
<dbReference type="Proteomes" id="UP000529795">
    <property type="component" value="Unassembled WGS sequence"/>
</dbReference>
<evidence type="ECO:0000259" key="4">
    <source>
        <dbReference type="Pfam" id="PF01571"/>
    </source>
</evidence>
<evidence type="ECO:0000259" key="6">
    <source>
        <dbReference type="Pfam" id="PF08669"/>
    </source>
</evidence>
<dbReference type="SUPFAM" id="SSF103025">
    <property type="entry name" value="Folate-binding domain"/>
    <property type="match status" value="1"/>
</dbReference>
<dbReference type="Gene3D" id="3.10.20.440">
    <property type="entry name" value="2Fe-2S iron-sulphur cluster binding domain, sarcosine oxidase, alpha subunit, N-terminal domain"/>
    <property type="match status" value="1"/>
</dbReference>
<dbReference type="InterPro" id="IPR027266">
    <property type="entry name" value="TrmE/GcvT-like"/>
</dbReference>
<evidence type="ECO:0000259" key="5">
    <source>
        <dbReference type="Pfam" id="PF07992"/>
    </source>
</evidence>
<dbReference type="Pfam" id="PF13510">
    <property type="entry name" value="Fer2_4"/>
    <property type="match status" value="1"/>
</dbReference>
<dbReference type="SUPFAM" id="SSF101790">
    <property type="entry name" value="Aminomethyltransferase beta-barrel domain"/>
    <property type="match status" value="1"/>
</dbReference>
<dbReference type="AlphaFoldDB" id="A0A840FIX7"/>
<dbReference type="PIRSF" id="PIRSF037980">
    <property type="entry name" value="SoxA"/>
    <property type="match status" value="1"/>
</dbReference>
<dbReference type="Gene3D" id="3.50.50.60">
    <property type="entry name" value="FAD/NAD(P)-binding domain"/>
    <property type="match status" value="2"/>
</dbReference>
<feature type="region of interest" description="Disordered" evidence="3">
    <location>
        <begin position="467"/>
        <end position="494"/>
    </location>
</feature>
<dbReference type="Gene3D" id="3.30.1360.120">
    <property type="entry name" value="Probable tRNA modification gtpase trme, domain 1"/>
    <property type="match status" value="1"/>
</dbReference>
<dbReference type="InterPro" id="IPR013977">
    <property type="entry name" value="GcvT_C"/>
</dbReference>
<evidence type="ECO:0000313" key="9">
    <source>
        <dbReference type="Proteomes" id="UP000529795"/>
    </source>
</evidence>
<dbReference type="Pfam" id="PF01571">
    <property type="entry name" value="GCV_T"/>
    <property type="match status" value="1"/>
</dbReference>
<accession>A0A840FIX7</accession>
<dbReference type="EMBL" id="JACIEV010000018">
    <property type="protein sequence ID" value="MBB4155657.1"/>
    <property type="molecule type" value="Genomic_DNA"/>
</dbReference>